<evidence type="ECO:0000256" key="1">
    <source>
        <dbReference type="ARBA" id="ARBA00012167"/>
    </source>
</evidence>
<feature type="binding site" evidence="12">
    <location>
        <begin position="323"/>
        <end position="325"/>
    </location>
    <ligand>
        <name>GTP</name>
        <dbReference type="ChEBI" id="CHEBI:37565"/>
    </ligand>
</feature>
<feature type="binding site" evidence="12">
    <location>
        <position position="32"/>
    </location>
    <ligand>
        <name>[4Fe-4S] cluster</name>
        <dbReference type="ChEBI" id="CHEBI:49883"/>
        <label>1</label>
        <note>4Fe-4S-S-AdoMet</note>
    </ligand>
</feature>
<dbReference type="SMART" id="SM00729">
    <property type="entry name" value="Elp3"/>
    <property type="match status" value="1"/>
</dbReference>
<keyword evidence="2 12" id="KW-0004">4Fe-4S</keyword>
<dbReference type="InterPro" id="IPR058240">
    <property type="entry name" value="rSAM_sf"/>
</dbReference>
<keyword evidence="7 12" id="KW-0411">Iron-sulfur</keyword>
<dbReference type="UniPathway" id="UPA00344"/>
<evidence type="ECO:0000259" key="14">
    <source>
        <dbReference type="PROSITE" id="PS51918"/>
    </source>
</evidence>
<protein>
    <recommendedName>
        <fullName evidence="1 12">GTP 3',8-cyclase</fullName>
        <ecNumber evidence="1 12">4.1.99.22</ecNumber>
    </recommendedName>
    <alternativeName>
        <fullName evidence="12">Molybdenum cofactor biosynthesis protein A</fullName>
    </alternativeName>
</protein>
<dbReference type="CDD" id="cd21117">
    <property type="entry name" value="Twitch_MoaA"/>
    <property type="match status" value="1"/>
</dbReference>
<dbReference type="PROSITE" id="PS01305">
    <property type="entry name" value="MOAA_NIFB_PQQE"/>
    <property type="match status" value="1"/>
</dbReference>
<dbReference type="Gene3D" id="3.20.20.70">
    <property type="entry name" value="Aldolase class I"/>
    <property type="match status" value="1"/>
</dbReference>
<evidence type="ECO:0000256" key="13">
    <source>
        <dbReference type="SAM" id="MobiDB-lite"/>
    </source>
</evidence>
<dbReference type="InterPro" id="IPR010505">
    <property type="entry name" value="MoaA_twitch"/>
</dbReference>
<organism evidence="15">
    <name type="scientific">Propionibacterium freudenreichii subsp. freudenreichii</name>
    <dbReference type="NCBI Taxonomy" id="66712"/>
    <lineage>
        <taxon>Bacteria</taxon>
        <taxon>Bacillati</taxon>
        <taxon>Actinomycetota</taxon>
        <taxon>Actinomycetes</taxon>
        <taxon>Propionibacteriales</taxon>
        <taxon>Propionibacteriaceae</taxon>
        <taxon>Propionibacterium</taxon>
    </lineage>
</organism>
<gene>
    <name evidence="12 15" type="primary">moaA</name>
    <name evidence="15" type="ORF">PFCIRM138_08480</name>
</gene>
<comment type="similarity">
    <text evidence="12">Belongs to the radical SAM superfamily. MoaA family.</text>
</comment>
<feature type="binding site" evidence="12">
    <location>
        <position position="318"/>
    </location>
    <ligand>
        <name>[4Fe-4S] cluster</name>
        <dbReference type="ChEBI" id="CHEBI:49883"/>
        <label>2</label>
        <note>4Fe-4S-substrate</note>
    </ligand>
</feature>
<feature type="binding site" evidence="12">
    <location>
        <position position="135"/>
    </location>
    <ligand>
        <name>S-adenosyl-L-methionine</name>
        <dbReference type="ChEBI" id="CHEBI:59789"/>
    </ligand>
</feature>
<accession>A0A0B7NZ53</accession>
<dbReference type="InterPro" id="IPR006638">
    <property type="entry name" value="Elp3/MiaA/NifB-like_rSAM"/>
</dbReference>
<feature type="region of interest" description="Disordered" evidence="13">
    <location>
        <begin position="236"/>
        <end position="292"/>
    </location>
</feature>
<evidence type="ECO:0000256" key="11">
    <source>
        <dbReference type="ARBA" id="ARBA00048697"/>
    </source>
</evidence>
<feature type="compositionally biased region" description="Low complexity" evidence="13">
    <location>
        <begin position="244"/>
        <end position="253"/>
    </location>
</feature>
<feature type="binding site" evidence="12">
    <location>
        <position position="111"/>
    </location>
    <ligand>
        <name>GTP</name>
        <dbReference type="ChEBI" id="CHEBI:37565"/>
    </ligand>
</feature>
<dbReference type="InterPro" id="IPR013483">
    <property type="entry name" value="MoaA"/>
</dbReference>
<evidence type="ECO:0000256" key="5">
    <source>
        <dbReference type="ARBA" id="ARBA00022741"/>
    </source>
</evidence>
<dbReference type="SFLD" id="SFLDS00029">
    <property type="entry name" value="Radical_SAM"/>
    <property type="match status" value="1"/>
</dbReference>
<evidence type="ECO:0000256" key="4">
    <source>
        <dbReference type="ARBA" id="ARBA00022723"/>
    </source>
</evidence>
<keyword evidence="3 12" id="KW-0949">S-adenosyl-L-methionine</keyword>
<dbReference type="SFLD" id="SFLDG01067">
    <property type="entry name" value="SPASM/twitch_domain_containing"/>
    <property type="match status" value="1"/>
</dbReference>
<evidence type="ECO:0000256" key="3">
    <source>
        <dbReference type="ARBA" id="ARBA00022691"/>
    </source>
</evidence>
<keyword evidence="4 12" id="KW-0479">Metal-binding</keyword>
<dbReference type="EC" id="4.1.99.22" evidence="1 12"/>
<feature type="binding site" evidence="12">
    <location>
        <position position="80"/>
    </location>
    <ligand>
        <name>S-adenosyl-L-methionine</name>
        <dbReference type="ChEBI" id="CHEBI:59789"/>
    </ligand>
</feature>
<feature type="binding site" evidence="12">
    <location>
        <position position="172"/>
    </location>
    <ligand>
        <name>GTP</name>
        <dbReference type="ChEBI" id="CHEBI:37565"/>
    </ligand>
</feature>
<dbReference type="PROSITE" id="PS51918">
    <property type="entry name" value="RADICAL_SAM"/>
    <property type="match status" value="1"/>
</dbReference>
<evidence type="ECO:0000256" key="9">
    <source>
        <dbReference type="ARBA" id="ARBA00023150"/>
    </source>
</evidence>
<evidence type="ECO:0000256" key="10">
    <source>
        <dbReference type="ARBA" id="ARBA00023239"/>
    </source>
</evidence>
<proteinExistence type="inferred from homology"/>
<keyword evidence="6 12" id="KW-0408">Iron</keyword>
<comment type="cofactor">
    <cofactor evidence="12">
        <name>[4Fe-4S] cluster</name>
        <dbReference type="ChEBI" id="CHEBI:49883"/>
    </cofactor>
    <text evidence="12">Binds 2 [4Fe-4S] clusters. Binds 1 [4Fe-4S] cluster coordinated with 3 cysteines and an exchangeable S-adenosyl-L-methionine and 1 [4Fe-4S] cluster coordinated with 3 cysteines and the GTP-derived substrate.</text>
</comment>
<evidence type="ECO:0000256" key="12">
    <source>
        <dbReference type="HAMAP-Rule" id="MF_01225"/>
    </source>
</evidence>
<name>A0A0B7NZ53_PROFF</name>
<feature type="binding site" evidence="12">
    <location>
        <position position="76"/>
    </location>
    <ligand>
        <name>GTP</name>
        <dbReference type="ChEBI" id="CHEBI:37565"/>
    </ligand>
</feature>
<dbReference type="Pfam" id="PF04055">
    <property type="entry name" value="Radical_SAM"/>
    <property type="match status" value="1"/>
</dbReference>
<dbReference type="HAMAP" id="MF_01225_B">
    <property type="entry name" value="MoaA_B"/>
    <property type="match status" value="1"/>
</dbReference>
<dbReference type="GO" id="GO:0046872">
    <property type="term" value="F:metal ion binding"/>
    <property type="evidence" value="ECO:0007669"/>
    <property type="project" value="UniProtKB-KW"/>
</dbReference>
<dbReference type="CDD" id="cd01335">
    <property type="entry name" value="Radical_SAM"/>
    <property type="match status" value="1"/>
</dbReference>
<feature type="binding site" evidence="12">
    <location>
        <position position="36"/>
    </location>
    <ligand>
        <name>[4Fe-4S] cluster</name>
        <dbReference type="ChEBI" id="CHEBI:49883"/>
        <label>1</label>
        <note>4Fe-4S-S-AdoMet</note>
    </ligand>
</feature>
<evidence type="ECO:0000256" key="6">
    <source>
        <dbReference type="ARBA" id="ARBA00023004"/>
    </source>
</evidence>
<keyword evidence="8 12" id="KW-0342">GTP-binding</keyword>
<feature type="binding site" evidence="12">
    <location>
        <position position="39"/>
    </location>
    <ligand>
        <name>[4Fe-4S] cluster</name>
        <dbReference type="ChEBI" id="CHEBI:49883"/>
        <label>1</label>
        <note>4Fe-4S-S-AdoMet</note>
    </ligand>
</feature>
<feature type="binding site" evidence="12">
    <location>
        <position position="38"/>
    </location>
    <ligand>
        <name>S-adenosyl-L-methionine</name>
        <dbReference type="ChEBI" id="CHEBI:59789"/>
    </ligand>
</feature>
<evidence type="ECO:0000313" key="15">
    <source>
        <dbReference type="EMBL" id="CEP26609.1"/>
    </source>
</evidence>
<dbReference type="InterPro" id="IPR040064">
    <property type="entry name" value="MoaA-like"/>
</dbReference>
<dbReference type="PANTHER" id="PTHR22960">
    <property type="entry name" value="MOLYBDOPTERIN COFACTOR SYNTHESIS PROTEIN A"/>
    <property type="match status" value="1"/>
</dbReference>
<comment type="catalytic activity">
    <reaction evidence="11 12">
        <text>GTP + AH2 + S-adenosyl-L-methionine = (8S)-3',8-cyclo-7,8-dihydroguanosine 5'-triphosphate + 5'-deoxyadenosine + L-methionine + A + H(+)</text>
        <dbReference type="Rhea" id="RHEA:49576"/>
        <dbReference type="ChEBI" id="CHEBI:13193"/>
        <dbReference type="ChEBI" id="CHEBI:15378"/>
        <dbReference type="ChEBI" id="CHEBI:17319"/>
        <dbReference type="ChEBI" id="CHEBI:17499"/>
        <dbReference type="ChEBI" id="CHEBI:37565"/>
        <dbReference type="ChEBI" id="CHEBI:57844"/>
        <dbReference type="ChEBI" id="CHEBI:59789"/>
        <dbReference type="ChEBI" id="CHEBI:131766"/>
        <dbReference type="EC" id="4.1.99.22"/>
    </reaction>
</comment>
<dbReference type="PANTHER" id="PTHR22960:SF0">
    <property type="entry name" value="MOLYBDENUM COFACTOR BIOSYNTHESIS PROTEIN 1"/>
    <property type="match status" value="1"/>
</dbReference>
<comment type="function">
    <text evidence="12">Catalyzes the cyclization of GTP to (8S)-3',8-cyclo-7,8-dihydroguanosine 5'-triphosphate.</text>
</comment>
<dbReference type="GO" id="GO:0006777">
    <property type="term" value="P:Mo-molybdopterin cofactor biosynthetic process"/>
    <property type="evidence" value="ECO:0007669"/>
    <property type="project" value="UniProtKB-UniRule"/>
</dbReference>
<dbReference type="InterPro" id="IPR007197">
    <property type="entry name" value="rSAM"/>
</dbReference>
<feature type="domain" description="Radical SAM core" evidence="14">
    <location>
        <begin position="16"/>
        <end position="236"/>
    </location>
</feature>
<keyword evidence="10 12" id="KW-0456">Lyase</keyword>
<dbReference type="SFLD" id="SFLDG01386">
    <property type="entry name" value="main_SPASM_domain-containing"/>
    <property type="match status" value="1"/>
</dbReference>
<sequence length="391" mass="41942">MPATPLPSADGALRDRHGRTAHDLRVSLTDRCNLRCSYCMPPEGLAWLPTDQMLTDAEVTRLCTLAVTHLGIHKIRFTGGEPLLRKGLESIVAACAGLRTDRGSSPELALTTNALGLAHRARALADAGLDRVNVSLDTLDREHFARITHRDRLPDVLAGIRAAQDAGLTPVKVNAVVTRAINAPDLPELFDFCLDNSLQLRVIEQMPIGPEGSWDRASMVSRAEILELLATRHQLAELSPPPTTGTLPAGALPDGMPPSTVQPEHPGPTTSAPHTAEPTVTEPTTAPLDPHAPAQLWQVDGRADTTVGIIASVSAPFCQACDRTRLTSDGQVRSCLFSTTETDLRALLRSGATDAQLADAWRAAMWAKPRAHGLDEPWFAVPSRTMSRIGG</sequence>
<evidence type="ECO:0000256" key="8">
    <source>
        <dbReference type="ARBA" id="ARBA00023134"/>
    </source>
</evidence>
<dbReference type="EMBL" id="LM676416">
    <property type="protein sequence ID" value="CEP26609.1"/>
    <property type="molecule type" value="Genomic_DNA"/>
</dbReference>
<dbReference type="AlphaFoldDB" id="A0A0B7NZ53"/>
<feature type="binding site" evidence="12">
    <location>
        <position position="335"/>
    </location>
    <ligand>
        <name>[4Fe-4S] cluster</name>
        <dbReference type="ChEBI" id="CHEBI:49883"/>
        <label>2</label>
        <note>4Fe-4S-substrate</note>
    </ligand>
</feature>
<dbReference type="GO" id="GO:0051539">
    <property type="term" value="F:4 iron, 4 sulfur cluster binding"/>
    <property type="evidence" value="ECO:0007669"/>
    <property type="project" value="UniProtKB-UniRule"/>
</dbReference>
<feature type="binding site" evidence="12">
    <location>
        <position position="321"/>
    </location>
    <ligand>
        <name>[4Fe-4S] cluster</name>
        <dbReference type="ChEBI" id="CHEBI:49883"/>
        <label>2</label>
        <note>4Fe-4S-substrate</note>
    </ligand>
</feature>
<feature type="binding site" evidence="12">
    <location>
        <position position="25"/>
    </location>
    <ligand>
        <name>GTP</name>
        <dbReference type="ChEBI" id="CHEBI:37565"/>
    </ligand>
</feature>
<comment type="subunit">
    <text evidence="12">Monomer and homodimer.</text>
</comment>
<dbReference type="SUPFAM" id="SSF102114">
    <property type="entry name" value="Radical SAM enzymes"/>
    <property type="match status" value="1"/>
</dbReference>
<dbReference type="GO" id="GO:1904047">
    <property type="term" value="F:S-adenosyl-L-methionine binding"/>
    <property type="evidence" value="ECO:0007669"/>
    <property type="project" value="UniProtKB-UniRule"/>
</dbReference>
<dbReference type="InterPro" id="IPR050105">
    <property type="entry name" value="MoCo_biosynth_MoaA/MoaC"/>
</dbReference>
<dbReference type="InterPro" id="IPR013785">
    <property type="entry name" value="Aldolase_TIM"/>
</dbReference>
<reference evidence="15" key="1">
    <citation type="submission" date="2014-08" db="EMBL/GenBank/DDBJ databases">
        <authorList>
            <person name="Falentin Helene"/>
        </authorList>
    </citation>
    <scope>NUCLEOTIDE SEQUENCE</scope>
</reference>
<keyword evidence="9 12" id="KW-0501">Molybdenum cofactor biosynthesis</keyword>
<dbReference type="InterPro" id="IPR000385">
    <property type="entry name" value="MoaA_NifB_PqqE_Fe-S-bd_CS"/>
</dbReference>
<evidence type="ECO:0000256" key="2">
    <source>
        <dbReference type="ARBA" id="ARBA00022485"/>
    </source>
</evidence>
<feature type="compositionally biased region" description="Low complexity" evidence="13">
    <location>
        <begin position="272"/>
        <end position="287"/>
    </location>
</feature>
<feature type="binding site" evidence="12">
    <location>
        <position position="206"/>
    </location>
    <ligand>
        <name>S-adenosyl-L-methionine</name>
        <dbReference type="ChEBI" id="CHEBI:59789"/>
    </ligand>
</feature>
<keyword evidence="5 12" id="KW-0547">Nucleotide-binding</keyword>
<dbReference type="SFLD" id="SFLDG01383">
    <property type="entry name" value="cyclic_pyranopterin_phosphate"/>
    <property type="match status" value="1"/>
</dbReference>
<evidence type="ECO:0000256" key="7">
    <source>
        <dbReference type="ARBA" id="ARBA00023014"/>
    </source>
</evidence>
<dbReference type="GO" id="GO:0061799">
    <property type="term" value="F:cyclic pyranopterin monophosphate synthase activity"/>
    <property type="evidence" value="ECO:0007669"/>
    <property type="project" value="TreeGrafter"/>
</dbReference>
<comment type="pathway">
    <text evidence="12">Cofactor biosynthesis; molybdopterin biosynthesis.</text>
</comment>
<dbReference type="Pfam" id="PF06463">
    <property type="entry name" value="Mob_synth_C"/>
    <property type="match status" value="1"/>
</dbReference>
<dbReference type="GO" id="GO:0005525">
    <property type="term" value="F:GTP binding"/>
    <property type="evidence" value="ECO:0007669"/>
    <property type="project" value="UniProtKB-UniRule"/>
</dbReference>
<dbReference type="GO" id="GO:0061798">
    <property type="term" value="F:GTP 3',8'-cyclase activity"/>
    <property type="evidence" value="ECO:0007669"/>
    <property type="project" value="UniProtKB-UniRule"/>
</dbReference>